<feature type="region of interest" description="Disordered" evidence="1">
    <location>
        <begin position="443"/>
        <end position="465"/>
    </location>
</feature>
<evidence type="ECO:0000256" key="1">
    <source>
        <dbReference type="SAM" id="MobiDB-lite"/>
    </source>
</evidence>
<gene>
    <name evidence="3" type="ORF">RF55_9004</name>
</gene>
<feature type="compositionally biased region" description="Polar residues" evidence="1">
    <location>
        <begin position="455"/>
        <end position="465"/>
    </location>
</feature>
<accession>A0A0J7KLK2</accession>
<evidence type="ECO:0000313" key="4">
    <source>
        <dbReference type="Proteomes" id="UP000036403"/>
    </source>
</evidence>
<evidence type="ECO:0000259" key="2">
    <source>
        <dbReference type="PROSITE" id="PS50878"/>
    </source>
</evidence>
<name>A0A0J7KLK2_LASNI</name>
<evidence type="ECO:0000313" key="3">
    <source>
        <dbReference type="EMBL" id="KMQ91162.1"/>
    </source>
</evidence>
<dbReference type="PaxDb" id="67767-A0A0J7KLK2"/>
<dbReference type="STRING" id="67767.A0A0J7KLK2"/>
<dbReference type="InterPro" id="IPR000477">
    <property type="entry name" value="RT_dom"/>
</dbReference>
<reference evidence="3 4" key="1">
    <citation type="submission" date="2015-04" db="EMBL/GenBank/DDBJ databases">
        <title>Lasius niger genome sequencing.</title>
        <authorList>
            <person name="Konorov E.A."/>
            <person name="Nikitin M.A."/>
            <person name="Kirill M.V."/>
            <person name="Chang P."/>
        </authorList>
    </citation>
    <scope>NUCLEOTIDE SEQUENCE [LARGE SCALE GENOMIC DNA]</scope>
    <source>
        <tissue evidence="3">Whole</tissue>
    </source>
</reference>
<comment type="caution">
    <text evidence="3">The sequence shown here is derived from an EMBL/GenBank/DDBJ whole genome shotgun (WGS) entry which is preliminary data.</text>
</comment>
<proteinExistence type="predicted"/>
<dbReference type="PROSITE" id="PS50878">
    <property type="entry name" value="RT_POL"/>
    <property type="match status" value="1"/>
</dbReference>
<organism evidence="3 4">
    <name type="scientific">Lasius niger</name>
    <name type="common">Black garden ant</name>
    <dbReference type="NCBI Taxonomy" id="67767"/>
    <lineage>
        <taxon>Eukaryota</taxon>
        <taxon>Metazoa</taxon>
        <taxon>Ecdysozoa</taxon>
        <taxon>Arthropoda</taxon>
        <taxon>Hexapoda</taxon>
        <taxon>Insecta</taxon>
        <taxon>Pterygota</taxon>
        <taxon>Neoptera</taxon>
        <taxon>Endopterygota</taxon>
        <taxon>Hymenoptera</taxon>
        <taxon>Apocrita</taxon>
        <taxon>Aculeata</taxon>
        <taxon>Formicoidea</taxon>
        <taxon>Formicidae</taxon>
        <taxon>Formicinae</taxon>
        <taxon>Lasius</taxon>
        <taxon>Lasius</taxon>
    </lineage>
</organism>
<dbReference type="EMBL" id="LBMM01005845">
    <property type="protein sequence ID" value="KMQ91162.1"/>
    <property type="molecule type" value="Genomic_DNA"/>
</dbReference>
<keyword evidence="4" id="KW-1185">Reference proteome</keyword>
<dbReference type="AlphaFoldDB" id="A0A0J7KLK2"/>
<feature type="domain" description="Reverse transcriptase" evidence="2">
    <location>
        <begin position="1"/>
        <end position="214"/>
    </location>
</feature>
<dbReference type="PANTHER" id="PTHR19446">
    <property type="entry name" value="REVERSE TRANSCRIPTASES"/>
    <property type="match status" value="1"/>
</dbReference>
<keyword evidence="3" id="KW-0808">Transferase</keyword>
<protein>
    <submittedName>
        <fullName evidence="3">Reverse transcriptase</fullName>
    </submittedName>
</protein>
<keyword evidence="3" id="KW-0695">RNA-directed DNA polymerase</keyword>
<keyword evidence="3" id="KW-0548">Nucleotidyltransferase</keyword>
<sequence>MDQDSLPESETGKIFEKILVDRLNEWLRMNPIYQLSDNQFGFREGKSTCDALTRVQDAVNEAIDQDGVVVAVSLDIKNAFNSLPWPVIREALRRKRVPEYIRRIIDHYLRSVEYVDKKGQRISRSMQAGVPQGSVLGPTLWNVCYDSVLQEGANLQTALVVNRIKRLGLTVSANKTEAVLFYGRRNKPKDLPSLIVDGEIVQTRPSMKYLGVILDSKMLFREHLNYIETKVAKVTKTLGRLMPNLRGPKERKRKLYANVILSIILYAAPIWCDAMSTSKNRTKLDRLVRMVNIRVAAAYRTVSLEAASIMVRIPPLHLLAALRRRVYLRVADLRSTKQWSKIAVKEIKEEETLIMRRQWEFHIGRPNLSGVRVREAVLPIFNQWLDGRLTFHMTQIISGHGCFGSYLFRIVMRAICLTLEAWAAFSQLCGAVMLEKESRKRERQAREAQMIAAQANGSNSQHDDD</sequence>
<dbReference type="GO" id="GO:0003964">
    <property type="term" value="F:RNA-directed DNA polymerase activity"/>
    <property type="evidence" value="ECO:0007669"/>
    <property type="project" value="UniProtKB-KW"/>
</dbReference>
<dbReference type="Proteomes" id="UP000036403">
    <property type="component" value="Unassembled WGS sequence"/>
</dbReference>
<dbReference type="Pfam" id="PF00078">
    <property type="entry name" value="RVT_1"/>
    <property type="match status" value="1"/>
</dbReference>
<dbReference type="CDD" id="cd01650">
    <property type="entry name" value="RT_nLTR_like"/>
    <property type="match status" value="1"/>
</dbReference>
<dbReference type="OrthoDB" id="7700848at2759"/>
<dbReference type="InterPro" id="IPR043502">
    <property type="entry name" value="DNA/RNA_pol_sf"/>
</dbReference>
<dbReference type="SUPFAM" id="SSF56672">
    <property type="entry name" value="DNA/RNA polymerases"/>
    <property type="match status" value="1"/>
</dbReference>